<dbReference type="PaxDb" id="64091-VNG_1956H"/>
<gene>
    <name evidence="1" type="ordered locus">VNG_1956H</name>
</gene>
<reference evidence="2" key="3">
    <citation type="journal article" date="2015" name="Life">
        <title>A manual curation strategy to improve genome annotation: application to a set of haloarchael genomes.</title>
        <authorList>
            <person name="Pfeiffer F."/>
            <person name="Oesterhelt D."/>
        </authorList>
    </citation>
    <scope>NUCLEOTIDE SEQUENCE</scope>
    <source>
        <strain evidence="2">NRC-1</strain>
    </source>
</reference>
<dbReference type="EMBL" id="AE004437">
    <property type="protein sequence ID" value="AAG20137.1"/>
    <property type="molecule type" value="Genomic_DNA"/>
</dbReference>
<reference evidence="2" key="2">
    <citation type="journal article" date="2008" name="Genomics">
        <title>Evolution in the laboratory: the genome of Halobacterium salinarum strain R1 compared to that of strain NRC-1.</title>
        <authorList>
            <person name="Pfeiffer F."/>
            <person name="Schuster S.C."/>
            <person name="Broicher A."/>
            <person name="Falb M."/>
            <person name="Palm P."/>
            <person name="Rodewald K."/>
            <person name="Ruepp A."/>
            <person name="Soppa J."/>
            <person name="Tittor J."/>
            <person name="Oesterhelt D."/>
        </authorList>
    </citation>
    <scope>NUCLEOTIDE SEQUENCE</scope>
    <source>
        <strain evidence="2">NRC-1</strain>
    </source>
</reference>
<dbReference type="KEGG" id="hal:VNG_1956H"/>
<name>Q9HNT3_HALSA</name>
<reference evidence="2" key="4">
    <citation type="journal article" date="2019" name="Microbiol. Resour. Announc.">
        <title>The genome of the Halobacterium salinarum type strain is closely related to that of the laboratory strains NRC-1 and R1.</title>
        <authorList>
            <person name="Pfeiffer F."/>
            <person name="Marchfelder A."/>
            <person name="Habermann B.H."/>
            <person name="Dyall-Smith M."/>
        </authorList>
    </citation>
    <scope>NUCLEOTIDE SEQUENCE</scope>
    <source>
        <strain evidence="2">NRC-1</strain>
    </source>
</reference>
<organism evidence="1 3">
    <name type="scientific">Halobacterium salinarum (strain ATCC 700922 / JCM 11081 / NRC-1)</name>
    <name type="common">Halobacterium halobium</name>
    <dbReference type="NCBI Taxonomy" id="64091"/>
    <lineage>
        <taxon>Archaea</taxon>
        <taxon>Methanobacteriati</taxon>
        <taxon>Methanobacteriota</taxon>
        <taxon>Stenosarchaea group</taxon>
        <taxon>Halobacteria</taxon>
        <taxon>Halobacteriales</taxon>
        <taxon>Halobacteriaceae</taxon>
        <taxon>Halobacterium</taxon>
        <taxon>Halobacterium salinarum NRC-34001</taxon>
    </lineage>
</organism>
<dbReference type="AlphaFoldDB" id="Q9HNT3"/>
<evidence type="ECO:0000313" key="1">
    <source>
        <dbReference type="EMBL" id="AAG20137.1"/>
    </source>
</evidence>
<dbReference type="PIR" id="E84346">
    <property type="entry name" value="E84346"/>
</dbReference>
<dbReference type="Proteomes" id="UP000000554">
    <property type="component" value="Chromosome"/>
</dbReference>
<reference evidence="1 3" key="1">
    <citation type="journal article" date="2000" name="Proc. Natl. Acad. Sci. U.S.A.">
        <title>Genome sequence of Halobacterium species NRC-1.</title>
        <authorList>
            <person name="Ng W.V."/>
            <person name="Kennedy S.P."/>
            <person name="Mahairas G.G."/>
            <person name="Berquist B."/>
            <person name="Pan M."/>
            <person name="Shukla H.D."/>
            <person name="Lasky S.R."/>
            <person name="Baliga N.S."/>
            <person name="Thorsson V."/>
            <person name="Sbrogna J."/>
            <person name="Swartzell S."/>
            <person name="Weir D."/>
            <person name="Hall J."/>
            <person name="Dahl T.A."/>
            <person name="Welti R."/>
            <person name="Goo Y.A."/>
            <person name="Leithauser B."/>
            <person name="Keller K."/>
            <person name="Cruz R."/>
            <person name="Danson M.J."/>
            <person name="Hough D.W."/>
            <person name="Maddocks D.G."/>
            <person name="Jablonski P.E."/>
            <person name="Krebs M.P."/>
            <person name="Angevine C.M."/>
            <person name="Dale H."/>
            <person name="Isenbarger T.A."/>
            <person name="Peck R.F."/>
            <person name="Pohlschroder M."/>
            <person name="Spudich J.L."/>
            <person name="Jung K.W."/>
            <person name="Alam M."/>
            <person name="Freitas T."/>
            <person name="Hou S."/>
            <person name="Daniels C.J."/>
            <person name="Dennis P.P."/>
            <person name="Omer A.D."/>
            <person name="Ebhardt H."/>
            <person name="Lowe T.M."/>
            <person name="Liang P."/>
            <person name="Riley M."/>
            <person name="Hood L."/>
            <person name="DasSarma S."/>
        </authorList>
    </citation>
    <scope>NUCLEOTIDE SEQUENCE [LARGE SCALE GENOMIC DNA]</scope>
    <source>
        <strain evidence="3">ATCC 700922 / JCM 11081 / NRC-1</strain>
        <strain evidence="1">NRC-1</strain>
    </source>
</reference>
<sequence>MAATSRPDLIYARILSCTGSICHGWQRLVRAYTGVGARRHAVADGGDQGRAVGSGVWRALLLGVQLADRVPRELQFGDRAALGLDEVIEVRRECVGREVVDAIRRRVQHDRFERVRGGGVRLQQRLDHYPRRILDVGCLSGGTACRFVDRVPVNHYVTYVLMANE</sequence>
<proteinExistence type="predicted"/>
<dbReference type="HOGENOM" id="CLU_1607113_0_0_2"/>
<evidence type="ECO:0000313" key="3">
    <source>
        <dbReference type="Proteomes" id="UP000000554"/>
    </source>
</evidence>
<protein>
    <submittedName>
        <fullName evidence="2">Spurious ORF</fullName>
    </submittedName>
</protein>
<evidence type="ECO:0000313" key="2">
    <source>
        <dbReference type="EMBL" id="DAC78876.1"/>
    </source>
</evidence>
<keyword evidence="3" id="KW-1185">Reference proteome</keyword>
<dbReference type="EMBL" id="BK010829">
    <property type="protein sequence ID" value="DAC78876.1"/>
    <property type="molecule type" value="Genomic_DNA"/>
</dbReference>
<accession>Q9HNT3</accession>